<evidence type="ECO:0000256" key="2">
    <source>
        <dbReference type="ARBA" id="ARBA00022692"/>
    </source>
</evidence>
<dbReference type="GO" id="GO:0012505">
    <property type="term" value="C:endomembrane system"/>
    <property type="evidence" value="ECO:0007669"/>
    <property type="project" value="UniProtKB-SubCell"/>
</dbReference>
<dbReference type="RefSeq" id="WP_193908556.1">
    <property type="nucleotide sequence ID" value="NZ_JADEXG010000035.1"/>
</dbReference>
<feature type="domain" description="DUF1232" evidence="6">
    <location>
        <begin position="25"/>
        <end position="60"/>
    </location>
</feature>
<keyword evidence="4" id="KW-0472">Membrane</keyword>
<evidence type="ECO:0000256" key="3">
    <source>
        <dbReference type="ARBA" id="ARBA00022989"/>
    </source>
</evidence>
<dbReference type="InterPro" id="IPR010652">
    <property type="entry name" value="DUF1232"/>
</dbReference>
<dbReference type="Pfam" id="PF06803">
    <property type="entry name" value="DUF1232"/>
    <property type="match status" value="1"/>
</dbReference>
<gene>
    <name evidence="7" type="ORF">IQ241_14960</name>
</gene>
<evidence type="ECO:0000256" key="5">
    <source>
        <dbReference type="SAM" id="MobiDB-lite"/>
    </source>
</evidence>
<dbReference type="Proteomes" id="UP000636505">
    <property type="component" value="Unassembled WGS sequence"/>
</dbReference>
<evidence type="ECO:0000313" key="8">
    <source>
        <dbReference type="Proteomes" id="UP000636505"/>
    </source>
</evidence>
<evidence type="ECO:0000256" key="4">
    <source>
        <dbReference type="ARBA" id="ARBA00023136"/>
    </source>
</evidence>
<reference evidence="7" key="1">
    <citation type="submission" date="2020-10" db="EMBL/GenBank/DDBJ databases">
        <authorList>
            <person name="Castelo-Branco R."/>
            <person name="Eusebio N."/>
            <person name="Adriana R."/>
            <person name="Vieira A."/>
            <person name="Brugerolle De Fraissinette N."/>
            <person name="Rezende De Castro R."/>
            <person name="Schneider M.P."/>
            <person name="Vasconcelos V."/>
            <person name="Leao P.N."/>
        </authorList>
    </citation>
    <scope>NUCLEOTIDE SEQUENCE</scope>
    <source>
        <strain evidence="7">LEGE 07310</strain>
    </source>
</reference>
<keyword evidence="8" id="KW-1185">Reference proteome</keyword>
<evidence type="ECO:0000313" key="7">
    <source>
        <dbReference type="EMBL" id="MBE9078578.1"/>
    </source>
</evidence>
<organism evidence="7 8">
    <name type="scientific">Vasconcelosia minhoensis LEGE 07310</name>
    <dbReference type="NCBI Taxonomy" id="915328"/>
    <lineage>
        <taxon>Bacteria</taxon>
        <taxon>Bacillati</taxon>
        <taxon>Cyanobacteriota</taxon>
        <taxon>Cyanophyceae</taxon>
        <taxon>Nodosilineales</taxon>
        <taxon>Cymatolegaceae</taxon>
        <taxon>Vasconcelosia</taxon>
        <taxon>Vasconcelosia minhoensis</taxon>
    </lineage>
</organism>
<name>A0A8J7DDB1_9CYAN</name>
<comment type="subcellular location">
    <subcellularLocation>
        <location evidence="1">Endomembrane system</location>
        <topology evidence="1">Multi-pass membrane protein</topology>
    </subcellularLocation>
</comment>
<sequence>MRKTFLLHQFQNAYRQAIRNSKYRWLVVLGTLLYLVSPIDISPDVIPLIGWVDDGLIATLLLTEVSQIVTESLKSKKGSAAASSARTTPEQEAEQIGQVIDVEAVSVG</sequence>
<proteinExistence type="predicted"/>
<comment type="caution">
    <text evidence="7">The sequence shown here is derived from an EMBL/GenBank/DDBJ whole genome shotgun (WGS) entry which is preliminary data.</text>
</comment>
<feature type="region of interest" description="Disordered" evidence="5">
    <location>
        <begin position="73"/>
        <end position="94"/>
    </location>
</feature>
<dbReference type="EMBL" id="JADEXG010000035">
    <property type="protein sequence ID" value="MBE9078578.1"/>
    <property type="molecule type" value="Genomic_DNA"/>
</dbReference>
<accession>A0A8J7DDB1</accession>
<keyword evidence="2" id="KW-0812">Transmembrane</keyword>
<evidence type="ECO:0000259" key="6">
    <source>
        <dbReference type="Pfam" id="PF06803"/>
    </source>
</evidence>
<dbReference type="AlphaFoldDB" id="A0A8J7DDB1"/>
<protein>
    <submittedName>
        <fullName evidence="7">DUF1232 domain-containing protein</fullName>
    </submittedName>
</protein>
<keyword evidence="3" id="KW-1133">Transmembrane helix</keyword>
<evidence type="ECO:0000256" key="1">
    <source>
        <dbReference type="ARBA" id="ARBA00004127"/>
    </source>
</evidence>